<dbReference type="EMBL" id="JAMKPW020000004">
    <property type="protein sequence ID" value="KAK8219355.1"/>
    <property type="molecule type" value="Genomic_DNA"/>
</dbReference>
<comment type="caution">
    <text evidence="1">The sequence shown here is derived from an EMBL/GenBank/DDBJ whole genome shotgun (WGS) entry which is preliminary data.</text>
</comment>
<keyword evidence="1" id="KW-0675">Receptor</keyword>
<keyword evidence="2" id="KW-1185">Reference proteome</keyword>
<evidence type="ECO:0000313" key="2">
    <source>
        <dbReference type="Proteomes" id="UP001320706"/>
    </source>
</evidence>
<reference evidence="1" key="1">
    <citation type="submission" date="2024-02" db="EMBL/GenBank/DDBJ databases">
        <title>Metagenome Assembled Genome of Zalaria obscura JY119.</title>
        <authorList>
            <person name="Vighnesh L."/>
            <person name="Jagadeeshwari U."/>
            <person name="Venkata Ramana C."/>
            <person name="Sasikala C."/>
        </authorList>
    </citation>
    <scope>NUCLEOTIDE SEQUENCE</scope>
    <source>
        <strain evidence="1">JY119</strain>
    </source>
</reference>
<name>A0ACC3SM48_9PEZI</name>
<proteinExistence type="predicted"/>
<accession>A0ACC3SM48</accession>
<protein>
    <submittedName>
        <fullName evidence="1">Mitochondrial import receptor subunit tom20</fullName>
    </submittedName>
</protein>
<dbReference type="Proteomes" id="UP001320706">
    <property type="component" value="Unassembled WGS sequence"/>
</dbReference>
<evidence type="ECO:0000313" key="1">
    <source>
        <dbReference type="EMBL" id="KAK8219355.1"/>
    </source>
</evidence>
<gene>
    <name evidence="1" type="primary">TOM20</name>
    <name evidence="1" type="ORF">M8818_001090</name>
</gene>
<sequence>MSSARSPGSSHQGGALADAKTRPLTKVAGASPASSIVAKPPLHTEALETSHIRNTSLVSSYISHTPLQHTTQLTMASTQPGQGVQTSTIVLATLGTLTTAALAYAVYFDYRRRSDPGFRRSLKKQQKQVHKAAKEEAVAAEKGQKEAIRAAVDEANEEGFPKDPEKTEEYFMTEVARGEQMCQDGSDPVDAALCFYKALKVYPQPRELINIYDKTVPKPILDILAEMIAVDSSISITGSAPGSDAGSATVE</sequence>
<organism evidence="1 2">
    <name type="scientific">Zalaria obscura</name>
    <dbReference type="NCBI Taxonomy" id="2024903"/>
    <lineage>
        <taxon>Eukaryota</taxon>
        <taxon>Fungi</taxon>
        <taxon>Dikarya</taxon>
        <taxon>Ascomycota</taxon>
        <taxon>Pezizomycotina</taxon>
        <taxon>Dothideomycetes</taxon>
        <taxon>Dothideomycetidae</taxon>
        <taxon>Dothideales</taxon>
        <taxon>Zalariaceae</taxon>
        <taxon>Zalaria</taxon>
    </lineage>
</organism>